<feature type="region of interest" description="Disordered" evidence="1">
    <location>
        <begin position="97"/>
        <end position="120"/>
    </location>
</feature>
<sequence>MAEVPFVNVVESPADEQESSSNVVESLCSVSMRPEIVWNFDDSTCSSVISNNTPYDEDMSYQRELSEVNFKHTEKKYQLQLKKAQYALKELMKEKERQERNNQALREQLSKNNQEDKDIKKRELELRKQLKHYERQTLQLRQQLDQKNREIEKHRIENSELDEEKHIYFLRSTEHEHRVIELTEELEHLRLTNENLRRTKLKRNAVDEKYNSIQDIYKSKLGLDRLEMLVVTWNGDATSNYQYHGFRRKLKGMLHAINLKTNVVRGDSVQLWFVTNNAKQDFIDCKGYLKTEADRKTGVTLKMSANNINLVDAPNVDKFNTVEVFREFGKMIGMIELDAKFLQTILELSQNQEQPMSASTVRNQSKSTEKLTEFITQQPDKMLQDIYKYVLDDFIHKHVSQTK</sequence>
<proteinExistence type="predicted"/>
<dbReference type="EMBL" id="GGMR01016829">
    <property type="protein sequence ID" value="MBY29448.1"/>
    <property type="molecule type" value="Transcribed_RNA"/>
</dbReference>
<accession>A0A2S2PJN5</accession>
<gene>
    <name evidence="2" type="ORF">g.82557</name>
</gene>
<dbReference type="AlphaFoldDB" id="A0A2S2PJN5"/>
<name>A0A2S2PJN5_SCHGA</name>
<reference evidence="2" key="1">
    <citation type="submission" date="2018-04" db="EMBL/GenBank/DDBJ databases">
        <title>Transcriptome of Schizaphis graminum biotype I.</title>
        <authorList>
            <person name="Scully E.D."/>
            <person name="Geib S.M."/>
            <person name="Palmer N.A."/>
            <person name="Koch K."/>
            <person name="Bradshaw J."/>
            <person name="Heng-Moss T."/>
            <person name="Sarath G."/>
        </authorList>
    </citation>
    <scope>NUCLEOTIDE SEQUENCE</scope>
</reference>
<organism evidence="2">
    <name type="scientific">Schizaphis graminum</name>
    <name type="common">Green bug aphid</name>
    <dbReference type="NCBI Taxonomy" id="13262"/>
    <lineage>
        <taxon>Eukaryota</taxon>
        <taxon>Metazoa</taxon>
        <taxon>Ecdysozoa</taxon>
        <taxon>Arthropoda</taxon>
        <taxon>Hexapoda</taxon>
        <taxon>Insecta</taxon>
        <taxon>Pterygota</taxon>
        <taxon>Neoptera</taxon>
        <taxon>Paraneoptera</taxon>
        <taxon>Hemiptera</taxon>
        <taxon>Sternorrhyncha</taxon>
        <taxon>Aphidomorpha</taxon>
        <taxon>Aphidoidea</taxon>
        <taxon>Aphididae</taxon>
        <taxon>Aphidini</taxon>
        <taxon>Schizaphis</taxon>
    </lineage>
</organism>
<evidence type="ECO:0000256" key="1">
    <source>
        <dbReference type="SAM" id="MobiDB-lite"/>
    </source>
</evidence>
<protein>
    <submittedName>
        <fullName evidence="2">Uncharacterized protein</fullName>
    </submittedName>
</protein>
<evidence type="ECO:0000313" key="2">
    <source>
        <dbReference type="EMBL" id="MBY29448.1"/>
    </source>
</evidence>